<keyword evidence="4 7" id="KW-0067">ATP-binding</keyword>
<protein>
    <submittedName>
        <fullName evidence="7">Lipopolysaccharide transport system ATP-binding protein</fullName>
    </submittedName>
</protein>
<dbReference type="InterPro" id="IPR027417">
    <property type="entry name" value="P-loop_NTPase"/>
</dbReference>
<dbReference type="Gene3D" id="3.40.50.300">
    <property type="entry name" value="P-loop containing nucleotide triphosphate hydrolases"/>
    <property type="match status" value="1"/>
</dbReference>
<evidence type="ECO:0000256" key="2">
    <source>
        <dbReference type="ARBA" id="ARBA00022448"/>
    </source>
</evidence>
<dbReference type="GO" id="GO:0005524">
    <property type="term" value="F:ATP binding"/>
    <property type="evidence" value="ECO:0007669"/>
    <property type="project" value="UniProtKB-KW"/>
</dbReference>
<dbReference type="Pfam" id="PF00005">
    <property type="entry name" value="ABC_tran"/>
    <property type="match status" value="1"/>
</dbReference>
<dbReference type="GO" id="GO:0016020">
    <property type="term" value="C:membrane"/>
    <property type="evidence" value="ECO:0007669"/>
    <property type="project" value="InterPro"/>
</dbReference>
<evidence type="ECO:0000313" key="7">
    <source>
        <dbReference type="EMBL" id="SDE90070.1"/>
    </source>
</evidence>
<dbReference type="InterPro" id="IPR017871">
    <property type="entry name" value="ABC_transporter-like_CS"/>
</dbReference>
<gene>
    <name evidence="7" type="ORF">SAMN05421720_11542</name>
</gene>
<dbReference type="RefSeq" id="WP_092787749.1">
    <property type="nucleotide sequence ID" value="NZ_FNAP01000015.1"/>
</dbReference>
<dbReference type="GO" id="GO:0140359">
    <property type="term" value="F:ABC-type transporter activity"/>
    <property type="evidence" value="ECO:0007669"/>
    <property type="project" value="InterPro"/>
</dbReference>
<dbReference type="PANTHER" id="PTHR46743:SF2">
    <property type="entry name" value="TEICHOIC ACIDS EXPORT ATP-BINDING PROTEIN TAGH"/>
    <property type="match status" value="1"/>
</dbReference>
<dbReference type="InterPro" id="IPR003439">
    <property type="entry name" value="ABC_transporter-like_ATP-bd"/>
</dbReference>
<dbReference type="InterPro" id="IPR050683">
    <property type="entry name" value="Bact_Polysacc_Export_ATP-bd"/>
</dbReference>
<evidence type="ECO:0000256" key="1">
    <source>
        <dbReference type="ARBA" id="ARBA00005417"/>
    </source>
</evidence>
<reference evidence="7 8" key="1">
    <citation type="submission" date="2016-10" db="EMBL/GenBank/DDBJ databases">
        <authorList>
            <person name="de Groot N.N."/>
        </authorList>
    </citation>
    <scope>NUCLEOTIDE SEQUENCE [LARGE SCALE GENOMIC DNA]</scope>
    <source>
        <strain evidence="7 8">ATCC 700224</strain>
    </source>
</reference>
<evidence type="ECO:0000259" key="6">
    <source>
        <dbReference type="PROSITE" id="PS50893"/>
    </source>
</evidence>
<dbReference type="Proteomes" id="UP000199412">
    <property type="component" value="Unassembled WGS sequence"/>
</dbReference>
<feature type="region of interest" description="Disordered" evidence="5">
    <location>
        <begin position="1"/>
        <end position="48"/>
    </location>
</feature>
<dbReference type="CDD" id="cd03220">
    <property type="entry name" value="ABC_KpsT_Wzt"/>
    <property type="match status" value="1"/>
</dbReference>
<dbReference type="CDD" id="cd10147">
    <property type="entry name" value="Wzt_C-like"/>
    <property type="match status" value="1"/>
</dbReference>
<sequence>MSFNAVPEQPNSKPVARSVACANEKPAEPDRPADISLDEGHTHAEDETPEVIRVDGLWKSYGLPFGLSPLYWAKRAVHRLRGHERGLGPGPFAIQDLSFSLRRGETLGIMGRNGSGKSTLLKVLSGVSPPTAGDVRVSGRLFPMIELNAGLNPDLNGLENARTLSAIMGLSQTEIAAKMPEIEAFCELDEWFRRPVRTYSSGMMARLGFAVAMHVDADVLLIDEVLAVGDFAFQKKCISAFSRLRHAGVTTVFVSHNPYMIERMCDRVIVLQEGRTVAMGDATEAVAEYFRINAPKTAQSAQPSGDQSLEQRSGTGDMRVTKIEVLDLNDRPLDEVRTMEPLKIRLHCSAREPIHEPNFGLRFVDENNTVVLSVAFTNHRRGVSVDGRAVFDCTILEFPLLAGRYAMQVKVTSDILLDMIEIGATLNVKASDRIALESAGLGFVYTPIEWAVDDRPMLRQR</sequence>
<dbReference type="PANTHER" id="PTHR46743">
    <property type="entry name" value="TEICHOIC ACIDS EXPORT ATP-BINDING PROTEIN TAGH"/>
    <property type="match status" value="1"/>
</dbReference>
<feature type="compositionally biased region" description="Basic and acidic residues" evidence="5">
    <location>
        <begin position="25"/>
        <end position="48"/>
    </location>
</feature>
<evidence type="ECO:0000256" key="3">
    <source>
        <dbReference type="ARBA" id="ARBA00022741"/>
    </source>
</evidence>
<dbReference type="OrthoDB" id="9778870at2"/>
<evidence type="ECO:0000256" key="4">
    <source>
        <dbReference type="ARBA" id="ARBA00022840"/>
    </source>
</evidence>
<dbReference type="AlphaFoldDB" id="A0A1G7GPJ7"/>
<dbReference type="SMART" id="SM00382">
    <property type="entry name" value="AAA"/>
    <property type="match status" value="1"/>
</dbReference>
<organism evidence="7 8">
    <name type="scientific">Rhodospira trueperi</name>
    <dbReference type="NCBI Taxonomy" id="69960"/>
    <lineage>
        <taxon>Bacteria</taxon>
        <taxon>Pseudomonadati</taxon>
        <taxon>Pseudomonadota</taxon>
        <taxon>Alphaproteobacteria</taxon>
        <taxon>Rhodospirillales</taxon>
        <taxon>Rhodospirillaceae</taxon>
        <taxon>Rhodospira</taxon>
    </lineage>
</organism>
<evidence type="ECO:0000256" key="5">
    <source>
        <dbReference type="SAM" id="MobiDB-lite"/>
    </source>
</evidence>
<dbReference type="InterPro" id="IPR003593">
    <property type="entry name" value="AAA+_ATPase"/>
</dbReference>
<keyword evidence="2" id="KW-0813">Transport</keyword>
<accession>A0A1G7GPJ7</accession>
<dbReference type="PROSITE" id="PS50893">
    <property type="entry name" value="ABC_TRANSPORTER_2"/>
    <property type="match status" value="1"/>
</dbReference>
<dbReference type="PROSITE" id="PS00211">
    <property type="entry name" value="ABC_TRANSPORTER_1"/>
    <property type="match status" value="1"/>
</dbReference>
<dbReference type="STRING" id="69960.SAMN05421720_11542"/>
<keyword evidence="8" id="KW-1185">Reference proteome</keyword>
<dbReference type="Gene3D" id="2.70.50.60">
    <property type="entry name" value="abc- transporter (atp binding component) like domain"/>
    <property type="match status" value="1"/>
</dbReference>
<name>A0A1G7GPJ7_9PROT</name>
<dbReference type="InterPro" id="IPR029439">
    <property type="entry name" value="Wzt_C"/>
</dbReference>
<dbReference type="GO" id="GO:0016887">
    <property type="term" value="F:ATP hydrolysis activity"/>
    <property type="evidence" value="ECO:0007669"/>
    <property type="project" value="InterPro"/>
</dbReference>
<keyword evidence="3" id="KW-0547">Nucleotide-binding</keyword>
<feature type="domain" description="ABC transporter" evidence="6">
    <location>
        <begin position="52"/>
        <end position="298"/>
    </location>
</feature>
<proteinExistence type="inferred from homology"/>
<dbReference type="Pfam" id="PF14524">
    <property type="entry name" value="Wzt_C"/>
    <property type="match status" value="1"/>
</dbReference>
<dbReference type="SUPFAM" id="SSF52540">
    <property type="entry name" value="P-loop containing nucleoside triphosphate hydrolases"/>
    <property type="match status" value="1"/>
</dbReference>
<evidence type="ECO:0000313" key="8">
    <source>
        <dbReference type="Proteomes" id="UP000199412"/>
    </source>
</evidence>
<comment type="similarity">
    <text evidence="1">Belongs to the ABC transporter superfamily.</text>
</comment>
<dbReference type="InterPro" id="IPR015860">
    <property type="entry name" value="ABC_transpr_TagH-like"/>
</dbReference>
<dbReference type="EMBL" id="FNAP01000015">
    <property type="protein sequence ID" value="SDE90070.1"/>
    <property type="molecule type" value="Genomic_DNA"/>
</dbReference>